<keyword evidence="1" id="KW-0812">Transmembrane</keyword>
<keyword evidence="4" id="KW-1185">Reference proteome</keyword>
<dbReference type="EMBL" id="JAKZFC010000007">
    <property type="protein sequence ID" value="MCH7323359.1"/>
    <property type="molecule type" value="Genomic_DNA"/>
</dbReference>
<feature type="transmembrane region" description="Helical" evidence="1">
    <location>
        <begin position="218"/>
        <end position="239"/>
    </location>
</feature>
<proteinExistence type="predicted"/>
<evidence type="ECO:0000313" key="4">
    <source>
        <dbReference type="Proteomes" id="UP001316087"/>
    </source>
</evidence>
<dbReference type="InterPro" id="IPR003675">
    <property type="entry name" value="Rce1/LyrA-like_dom"/>
</dbReference>
<sequence length="251" mass="28981">MISKEVKWLLIIIFFFSSIFHITMAQMNNPNLGLLMAIPLFSYLLIHIILFKKPIKQDLALHLPRKKALLLSIFPPILLGLLIDGVFYYSKKGIFLFEHVSELLPLLFIGLTIATFSALLEEIIWRGYLHSQIRKIYSFHKTACITALIWSFWHLPIALFYKSYSNIAIGTFSYLAILFIVSYILSYLREQSHSVIPAAIFHGLMNVLYFGDGIEMQLPLHIIEVTKLILLCVFFFILLRLTKKSPLDNSI</sequence>
<evidence type="ECO:0000259" key="2">
    <source>
        <dbReference type="Pfam" id="PF02517"/>
    </source>
</evidence>
<dbReference type="PANTHER" id="PTHR35797:SF1">
    <property type="entry name" value="PROTEASE"/>
    <property type="match status" value="1"/>
</dbReference>
<accession>A0ABS9UG80</accession>
<feature type="transmembrane region" description="Helical" evidence="1">
    <location>
        <begin position="32"/>
        <end position="50"/>
    </location>
</feature>
<protein>
    <submittedName>
        <fullName evidence="3">CPBP family intramembrane metalloprotease</fullName>
    </submittedName>
</protein>
<feature type="transmembrane region" description="Helical" evidence="1">
    <location>
        <begin position="70"/>
        <end position="91"/>
    </location>
</feature>
<name>A0ABS9UG80_9BACL</name>
<feature type="transmembrane region" description="Helical" evidence="1">
    <location>
        <begin position="195"/>
        <end position="212"/>
    </location>
</feature>
<keyword evidence="3" id="KW-0378">Hydrolase</keyword>
<keyword evidence="3" id="KW-0645">Protease</keyword>
<dbReference type="Proteomes" id="UP001316087">
    <property type="component" value="Unassembled WGS sequence"/>
</dbReference>
<dbReference type="RefSeq" id="WP_241370531.1">
    <property type="nucleotide sequence ID" value="NZ_JAKZFC010000007.1"/>
</dbReference>
<keyword evidence="1" id="KW-0472">Membrane</keyword>
<dbReference type="Pfam" id="PF02517">
    <property type="entry name" value="Rce1-like"/>
    <property type="match status" value="1"/>
</dbReference>
<gene>
    <name evidence="3" type="ORF">LZ480_15900</name>
</gene>
<feature type="transmembrane region" description="Helical" evidence="1">
    <location>
        <begin position="142"/>
        <end position="161"/>
    </location>
</feature>
<feature type="transmembrane region" description="Helical" evidence="1">
    <location>
        <begin position="167"/>
        <end position="188"/>
    </location>
</feature>
<evidence type="ECO:0000256" key="1">
    <source>
        <dbReference type="SAM" id="Phobius"/>
    </source>
</evidence>
<feature type="transmembrane region" description="Helical" evidence="1">
    <location>
        <begin position="7"/>
        <end position="26"/>
    </location>
</feature>
<keyword evidence="1" id="KW-1133">Transmembrane helix</keyword>
<dbReference type="PANTHER" id="PTHR35797">
    <property type="entry name" value="PROTEASE-RELATED"/>
    <property type="match status" value="1"/>
</dbReference>
<dbReference type="GO" id="GO:0008237">
    <property type="term" value="F:metallopeptidase activity"/>
    <property type="evidence" value="ECO:0007669"/>
    <property type="project" value="UniProtKB-KW"/>
</dbReference>
<feature type="transmembrane region" description="Helical" evidence="1">
    <location>
        <begin position="103"/>
        <end position="121"/>
    </location>
</feature>
<evidence type="ECO:0000313" key="3">
    <source>
        <dbReference type="EMBL" id="MCH7323359.1"/>
    </source>
</evidence>
<organism evidence="3 4">
    <name type="scientific">Solibacillus palustris</name>
    <dbReference type="NCBI Taxonomy" id="2908203"/>
    <lineage>
        <taxon>Bacteria</taxon>
        <taxon>Bacillati</taxon>
        <taxon>Bacillota</taxon>
        <taxon>Bacilli</taxon>
        <taxon>Bacillales</taxon>
        <taxon>Caryophanaceae</taxon>
        <taxon>Solibacillus</taxon>
    </lineage>
</organism>
<keyword evidence="3" id="KW-0482">Metalloprotease</keyword>
<comment type="caution">
    <text evidence="3">The sequence shown here is derived from an EMBL/GenBank/DDBJ whole genome shotgun (WGS) entry which is preliminary data.</text>
</comment>
<dbReference type="InterPro" id="IPR042150">
    <property type="entry name" value="MmRce1-like"/>
</dbReference>
<reference evidence="3 4" key="1">
    <citation type="submission" date="2022-03" db="EMBL/GenBank/DDBJ databases">
        <authorList>
            <person name="Jo J.-H."/>
            <person name="Im W.-T."/>
        </authorList>
    </citation>
    <scope>NUCLEOTIDE SEQUENCE [LARGE SCALE GENOMIC DNA]</scope>
    <source>
        <strain evidence="3 4">MA9</strain>
    </source>
</reference>
<feature type="domain" description="CAAX prenyl protease 2/Lysostaphin resistance protein A-like" evidence="2">
    <location>
        <begin position="106"/>
        <end position="208"/>
    </location>
</feature>